<feature type="transmembrane region" description="Helical" evidence="1">
    <location>
        <begin position="276"/>
        <end position="295"/>
    </location>
</feature>
<dbReference type="SMART" id="SM01080">
    <property type="entry name" value="CHASE2"/>
    <property type="match status" value="1"/>
</dbReference>
<dbReference type="RefSeq" id="WP_052633318.1">
    <property type="nucleotide sequence ID" value="NZ_CP011144.1"/>
</dbReference>
<feature type="transmembrane region" description="Helical" evidence="1">
    <location>
        <begin position="328"/>
        <end position="350"/>
    </location>
</feature>
<keyword evidence="1" id="KW-0812">Transmembrane</keyword>
<accession>A0A0E3Z2D5</accession>
<dbReference type="AlphaFoldDB" id="A0A0E3Z2D5"/>
<dbReference type="InterPro" id="IPR007890">
    <property type="entry name" value="CHASE2"/>
</dbReference>
<dbReference type="InterPro" id="IPR029787">
    <property type="entry name" value="Nucleotide_cyclase"/>
</dbReference>
<dbReference type="Proteomes" id="UP000033067">
    <property type="component" value="Chromosome"/>
</dbReference>
<dbReference type="OrthoDB" id="9803824at2"/>
<dbReference type="PATRIC" id="fig|314722.6.peg.3045"/>
<evidence type="ECO:0000259" key="2">
    <source>
        <dbReference type="SMART" id="SM01080"/>
    </source>
</evidence>
<protein>
    <recommendedName>
        <fullName evidence="2">CHASE2 domain-containing protein</fullName>
    </recommendedName>
</protein>
<dbReference type="KEGG" id="psuw:WQ53_14040"/>
<dbReference type="EMBL" id="CP011144">
    <property type="protein sequence ID" value="AKC87707.1"/>
    <property type="molecule type" value="Genomic_DNA"/>
</dbReference>
<gene>
    <name evidence="3" type="ORF">WQ53_14040</name>
</gene>
<evidence type="ECO:0000313" key="4">
    <source>
        <dbReference type="Proteomes" id="UP000033067"/>
    </source>
</evidence>
<keyword evidence="1" id="KW-1133">Transmembrane helix</keyword>
<feature type="domain" description="CHASE2" evidence="2">
    <location>
        <begin position="28"/>
        <end position="294"/>
    </location>
</feature>
<dbReference type="SUPFAM" id="SSF55073">
    <property type="entry name" value="Nucleotide cyclase"/>
    <property type="match status" value="1"/>
</dbReference>
<feature type="transmembrane region" description="Helical" evidence="1">
    <location>
        <begin position="302"/>
        <end position="322"/>
    </location>
</feature>
<keyword evidence="4" id="KW-1185">Reference proteome</keyword>
<dbReference type="Gene3D" id="3.30.70.270">
    <property type="match status" value="1"/>
</dbReference>
<reference evidence="3 4" key="1">
    <citation type="journal article" date="2015" name="Genome Announc.">
        <title>Complete Genome Sequence of Pseudoxanthomonas suwonensis Strain J1, a Cellulose-Degrading Bacterium Isolated from Leaf- and Wood-Enriched Soil.</title>
        <authorList>
            <person name="Hou L."/>
            <person name="Jiang J."/>
            <person name="Xu Z."/>
            <person name="Zhou Y."/>
            <person name="Leung F.C."/>
        </authorList>
    </citation>
    <scope>NUCLEOTIDE SEQUENCE [LARGE SCALE GENOMIC DNA]</scope>
    <source>
        <strain evidence="3 4">J1</strain>
    </source>
</reference>
<dbReference type="Pfam" id="PF05226">
    <property type="entry name" value="CHASE2"/>
    <property type="match status" value="1"/>
</dbReference>
<proteinExistence type="predicted"/>
<evidence type="ECO:0000313" key="3">
    <source>
        <dbReference type="EMBL" id="AKC87707.1"/>
    </source>
</evidence>
<keyword evidence="1" id="KW-0472">Membrane</keyword>
<name>A0A0E3Z2D5_9GAMM</name>
<dbReference type="InterPro" id="IPR043128">
    <property type="entry name" value="Rev_trsase/Diguanyl_cyclase"/>
</dbReference>
<sequence length="495" mass="51401">MNAASAMPGKRRCALALAAGVLAALLGGLGLAGPLDDVLHRWLAPSTSLPAPVAVLVVDDADPWPWPNGRIADLLERLRDAGVRGVALDLPLQSGAATDPEGDARLARTLLENRVALGVTLVPGADGPPDAQMPPIEFAGAARLGHVLLPRDRDGRVRQHLPHVVAADGVRWPSLPLALAQPGNPGGSGRWETAERWRIGYDDRTAPPTLRAVDLLAGRLGASRLHGHWVLVGLADASSQPPLPGPSGTAPLFAVEHEARALVAMLRGSTPRPLPAAAQALLALLLAGIPVLLGLGRGGRGWHAPAALLGGFAAALALSGWLLGRQLWFAPGGTVAVLLAALAGWGVLALRRQLRRRQRMPGLASRRRLDAALYAARAAGTPHSLLLVEVGASPAGDHEQVRADVSRLAQLMRARARRPGDVAAHLGAGRFALLLPDTPAAAAEHILEDIRQQAAERDVSLPLQGRVHGCSGQACDCAGELRPLAAAPGGAQPPR</sequence>
<evidence type="ECO:0000256" key="1">
    <source>
        <dbReference type="SAM" id="Phobius"/>
    </source>
</evidence>
<organism evidence="3 4">
    <name type="scientific">Pseudoxanthomonas suwonensis</name>
    <dbReference type="NCBI Taxonomy" id="314722"/>
    <lineage>
        <taxon>Bacteria</taxon>
        <taxon>Pseudomonadati</taxon>
        <taxon>Pseudomonadota</taxon>
        <taxon>Gammaproteobacteria</taxon>
        <taxon>Lysobacterales</taxon>
        <taxon>Lysobacteraceae</taxon>
        <taxon>Pseudoxanthomonas</taxon>
    </lineage>
</organism>